<dbReference type="Pfam" id="PF01288">
    <property type="entry name" value="HPPK"/>
    <property type="match status" value="1"/>
</dbReference>
<dbReference type="PANTHER" id="PTHR43071:SF1">
    <property type="entry name" value="2-AMINO-4-HYDROXY-6-HYDROXYMETHYLDIHYDROPTERIDINE PYROPHOSPHOKINASE"/>
    <property type="match status" value="1"/>
</dbReference>
<evidence type="ECO:0000256" key="10">
    <source>
        <dbReference type="ARBA" id="ARBA00029409"/>
    </source>
</evidence>
<reference evidence="14 15" key="1">
    <citation type="submission" date="2024-03" db="EMBL/GenBank/DDBJ databases">
        <title>High-quality draft genome sequence of Oceanobacter sp. wDCs-4.</title>
        <authorList>
            <person name="Dong C."/>
        </authorList>
    </citation>
    <scope>NUCLEOTIDE SEQUENCE [LARGE SCALE GENOMIC DNA]</scope>
    <source>
        <strain evidence="15">wDCs-4</strain>
    </source>
</reference>
<comment type="caution">
    <text evidence="14">The sequence shown here is derived from an EMBL/GenBank/DDBJ whole genome shotgun (WGS) entry which is preliminary data.</text>
</comment>
<keyword evidence="6" id="KW-0547">Nucleotide-binding</keyword>
<keyword evidence="15" id="KW-1185">Reference proteome</keyword>
<comment type="similarity">
    <text evidence="2">Belongs to the HPPK family.</text>
</comment>
<dbReference type="InterPro" id="IPR000550">
    <property type="entry name" value="Hppk"/>
</dbReference>
<dbReference type="SUPFAM" id="SSF55083">
    <property type="entry name" value="6-hydroxymethyl-7,8-dihydropterin pyrophosphokinase, HPPK"/>
    <property type="match status" value="1"/>
</dbReference>
<evidence type="ECO:0000259" key="13">
    <source>
        <dbReference type="PROSITE" id="PS00794"/>
    </source>
</evidence>
<evidence type="ECO:0000313" key="14">
    <source>
        <dbReference type="EMBL" id="MFK4750816.1"/>
    </source>
</evidence>
<evidence type="ECO:0000256" key="7">
    <source>
        <dbReference type="ARBA" id="ARBA00022777"/>
    </source>
</evidence>
<comment type="pathway">
    <text evidence="1">Cofactor biosynthesis; tetrahydrofolate biosynthesis; 2-amino-4-hydroxy-6-hydroxymethyl-7,8-dihydropteridine diphosphate from 7,8-dihydroneopterin triphosphate: step 4/4.</text>
</comment>
<evidence type="ECO:0000256" key="8">
    <source>
        <dbReference type="ARBA" id="ARBA00022840"/>
    </source>
</evidence>
<keyword evidence="7" id="KW-0418">Kinase</keyword>
<evidence type="ECO:0000256" key="6">
    <source>
        <dbReference type="ARBA" id="ARBA00022741"/>
    </source>
</evidence>
<evidence type="ECO:0000256" key="5">
    <source>
        <dbReference type="ARBA" id="ARBA00022679"/>
    </source>
</evidence>
<dbReference type="InterPro" id="IPR035907">
    <property type="entry name" value="Hppk_sf"/>
</dbReference>
<keyword evidence="8" id="KW-0067">ATP-binding</keyword>
<feature type="domain" description="7,8-dihydro-6-hydroxymethylpterin-pyrophosphokinase" evidence="13">
    <location>
        <begin position="90"/>
        <end position="101"/>
    </location>
</feature>
<evidence type="ECO:0000256" key="3">
    <source>
        <dbReference type="ARBA" id="ARBA00013253"/>
    </source>
</evidence>
<dbReference type="EMBL" id="JBBKTX010000001">
    <property type="protein sequence ID" value="MFK4750816.1"/>
    <property type="molecule type" value="Genomic_DNA"/>
</dbReference>
<evidence type="ECO:0000256" key="11">
    <source>
        <dbReference type="ARBA" id="ARBA00029766"/>
    </source>
</evidence>
<dbReference type="CDD" id="cd00483">
    <property type="entry name" value="HPPK"/>
    <property type="match status" value="1"/>
</dbReference>
<dbReference type="EC" id="2.7.6.3" evidence="3"/>
<evidence type="ECO:0000256" key="4">
    <source>
        <dbReference type="ARBA" id="ARBA00016218"/>
    </source>
</evidence>
<dbReference type="Gene3D" id="3.30.70.560">
    <property type="entry name" value="7,8-Dihydro-6-hydroxymethylpterin-pyrophosphokinase HPPK"/>
    <property type="match status" value="1"/>
</dbReference>
<gene>
    <name evidence="14" type="primary">folK</name>
    <name evidence="14" type="ORF">WG929_00200</name>
</gene>
<keyword evidence="9" id="KW-0289">Folate biosynthesis</keyword>
<dbReference type="GO" id="GO:0003848">
    <property type="term" value="F:2-amino-4-hydroxy-6-hydroxymethyldihydropteridine diphosphokinase activity"/>
    <property type="evidence" value="ECO:0007669"/>
    <property type="project" value="UniProtKB-EC"/>
</dbReference>
<dbReference type="NCBIfam" id="TIGR01498">
    <property type="entry name" value="folK"/>
    <property type="match status" value="1"/>
</dbReference>
<dbReference type="RefSeq" id="WP_369855299.1">
    <property type="nucleotide sequence ID" value="NZ_JBBKTX010000001.1"/>
</dbReference>
<keyword evidence="5 14" id="KW-0808">Transferase</keyword>
<sequence length="178" mass="19664">MTAVTCYLGLGANLDQPDQQLRQALLALNSTPGIKLTGWSSFYRSKPVGPQDQPDYVNAVAQISTTLAPLDLLDQLQAIEQHQGRVRLRRWGERTLDLDLLLYANQPIQHPRLTVPHVEMCNRLFVIQPLAELVPDCHLPDGTPVHAILSTLAGQDELITIPTPTRLELLPQAPAVDS</sequence>
<proteinExistence type="inferred from homology"/>
<dbReference type="PANTHER" id="PTHR43071">
    <property type="entry name" value="2-AMINO-4-HYDROXY-6-HYDROXYMETHYLDIHYDROPTERIDINE PYROPHOSPHOKINASE"/>
    <property type="match status" value="1"/>
</dbReference>
<organism evidence="14 15">
    <name type="scientific">Oceanobacter antarcticus</name>
    <dbReference type="NCBI Taxonomy" id="3133425"/>
    <lineage>
        <taxon>Bacteria</taxon>
        <taxon>Pseudomonadati</taxon>
        <taxon>Pseudomonadota</taxon>
        <taxon>Gammaproteobacteria</taxon>
        <taxon>Oceanospirillales</taxon>
        <taxon>Oceanospirillaceae</taxon>
        <taxon>Oceanobacter</taxon>
    </lineage>
</organism>
<comment type="function">
    <text evidence="10">Catalyzes the transfer of pyrophosphate from adenosine triphosphate (ATP) to 6-hydroxymethyl-7,8-dihydropterin, an enzymatic step in folate biosynthesis pathway.</text>
</comment>
<evidence type="ECO:0000256" key="9">
    <source>
        <dbReference type="ARBA" id="ARBA00022909"/>
    </source>
</evidence>
<dbReference type="PROSITE" id="PS00794">
    <property type="entry name" value="HPPK"/>
    <property type="match status" value="1"/>
</dbReference>
<evidence type="ECO:0000256" key="12">
    <source>
        <dbReference type="ARBA" id="ARBA00033413"/>
    </source>
</evidence>
<evidence type="ECO:0000256" key="2">
    <source>
        <dbReference type="ARBA" id="ARBA00005810"/>
    </source>
</evidence>
<accession>A0ABW8ND28</accession>
<evidence type="ECO:0000313" key="15">
    <source>
        <dbReference type="Proteomes" id="UP001620597"/>
    </source>
</evidence>
<evidence type="ECO:0000256" key="1">
    <source>
        <dbReference type="ARBA" id="ARBA00005051"/>
    </source>
</evidence>
<protein>
    <recommendedName>
        <fullName evidence="4">2-amino-4-hydroxy-6-hydroxymethyldihydropteridine pyrophosphokinase</fullName>
        <ecNumber evidence="3">2.7.6.3</ecNumber>
    </recommendedName>
    <alternativeName>
        <fullName evidence="11">6-hydroxymethyl-7,8-dihydropterin pyrophosphokinase</fullName>
    </alternativeName>
    <alternativeName>
        <fullName evidence="12">7,8-dihydro-6-hydroxymethylpterin-pyrophosphokinase</fullName>
    </alternativeName>
</protein>
<name>A0ABW8ND28_9GAMM</name>
<dbReference type="Proteomes" id="UP001620597">
    <property type="component" value="Unassembled WGS sequence"/>
</dbReference>